<dbReference type="AlphaFoldDB" id="A0A1F5YNH5"/>
<dbReference type="EMBL" id="MFJD01000010">
    <property type="protein sequence ID" value="OGG01758.1"/>
    <property type="molecule type" value="Genomic_DNA"/>
</dbReference>
<comment type="caution">
    <text evidence="1">The sequence shown here is derived from an EMBL/GenBank/DDBJ whole genome shotgun (WGS) entry which is preliminary data.</text>
</comment>
<proteinExistence type="predicted"/>
<accession>A0A1F5YNH5</accession>
<reference evidence="1 2" key="1">
    <citation type="journal article" date="2016" name="Nat. Commun.">
        <title>Thousands of microbial genomes shed light on interconnected biogeochemical processes in an aquifer system.</title>
        <authorList>
            <person name="Anantharaman K."/>
            <person name="Brown C.T."/>
            <person name="Hug L.A."/>
            <person name="Sharon I."/>
            <person name="Castelle C.J."/>
            <person name="Probst A.J."/>
            <person name="Thomas B.C."/>
            <person name="Singh A."/>
            <person name="Wilkins M.J."/>
            <person name="Karaoz U."/>
            <person name="Brodie E.L."/>
            <person name="Williams K.H."/>
            <person name="Hubbard S.S."/>
            <person name="Banfield J.F."/>
        </authorList>
    </citation>
    <scope>NUCLEOTIDE SEQUENCE [LARGE SCALE GENOMIC DNA]</scope>
</reference>
<name>A0A1F5YNH5_9BACT</name>
<organism evidence="1 2">
    <name type="scientific">Candidatus Gottesmanbacteria bacterium RBG_16_52_11</name>
    <dbReference type="NCBI Taxonomy" id="1798374"/>
    <lineage>
        <taxon>Bacteria</taxon>
        <taxon>Candidatus Gottesmaniibacteriota</taxon>
    </lineage>
</organism>
<dbReference type="STRING" id="1798374.A2Z33_00260"/>
<sequence>MRENAMFIIIVNYRDEVEIEAQMGVVPVSGGCEVGGTVRVVNVTPDVGVPIFVIVGLPGKTLLIEEHLGNIGSVPKYRAKLWPPDQQ</sequence>
<gene>
    <name evidence="1" type="ORF">A2Z33_00260</name>
</gene>
<evidence type="ECO:0000313" key="2">
    <source>
        <dbReference type="Proteomes" id="UP000178448"/>
    </source>
</evidence>
<dbReference type="PROSITE" id="PS51257">
    <property type="entry name" value="PROKAR_LIPOPROTEIN"/>
    <property type="match status" value="1"/>
</dbReference>
<protein>
    <submittedName>
        <fullName evidence="1">Uncharacterized protein</fullName>
    </submittedName>
</protein>
<evidence type="ECO:0000313" key="1">
    <source>
        <dbReference type="EMBL" id="OGG01758.1"/>
    </source>
</evidence>
<dbReference type="Proteomes" id="UP000178448">
    <property type="component" value="Unassembled WGS sequence"/>
</dbReference>